<evidence type="ECO:0008006" key="2">
    <source>
        <dbReference type="Google" id="ProtNLM"/>
    </source>
</evidence>
<proteinExistence type="predicted"/>
<dbReference type="EMBL" id="LR796184">
    <property type="protein sequence ID" value="CAB4124847.1"/>
    <property type="molecule type" value="Genomic_DNA"/>
</dbReference>
<sequence>MAKAGKLLSRQDKEAILQHAADFRAQGMDAQAAALAAVDRRIEHVKTNPSPRALGSTNSLIQAAKQFAAGLVANRKVRDLKPGQHTSAETRAGKAAEKAMAKGDTQAAILAKRDQLLQFYAGKTTAEAQTEIDKKVKYLKKLLGNDTLPLEYKDQIDKMLERVDLKERTLRELDKRAKLADWLKSQEEMGLDPEIPDYLREDAQLTSYKDMTVEEFRGLYDTIKQIEHLGRLKNKLLTSKDQREFTAIRDDIAGSIDALAGDRKADTRTPTTKTGRWLQAVKNFGSAHIKAATWARVMDGGKDGGKVWEYFVRPANEKGEWETTRRAKATEELTAIMAPWLKKGDLSKKTFFPAVNRSLTRQEVFAMALNTGNESNLQRLLGGEGWQPMQLESVLSSMDASDWSVAQAVWDHMGSYWPEIQGKHERVYGSRLEPIPHGSPITEKHGVKGGYYPVKYDPAASVRAEEHADAEGAQRQLKGAYGAATTRRSFTKARAEEVSGRPLLYNLSGLYSGVNDVIHDLAWHEWLIDTNRLLKSTAIDTAIREHYGPAAVRQLKTWRDAIAEGDAGSQEALDSALGYLRQSVSVAGLGFNVMSAAMQPVGITQSISRVGAKWIGKSVMAYIASPIDSTREALEKSEFMANRSRTQFRDLNELRNRVQGEDGALNAVKKNAYFLMMQFQRMVDVPTWHGAYEKAISEGNDEVRSVALADQAVIDSQGGGETKDLSAIERGGPAQKLFTTFYSFMNTVANLGYASARTDSVGKKAANVMLLAVMPAMLGALLKDALTPGDSGDDDWKKLSKKLLGEQLSYLMGLMVVSREFGEAGKTAAGLSDHPRDYSGPAGVRMVGDTYTFAKQLGQGELDDSFRKAAVNLVGDFAGLPSAQINRSITGAKALKEGKTSNPMALLMGYQGPH</sequence>
<accession>A0A6J5KV55</accession>
<reference evidence="1" key="1">
    <citation type="submission" date="2020-04" db="EMBL/GenBank/DDBJ databases">
        <authorList>
            <person name="Chiriac C."/>
            <person name="Salcher M."/>
            <person name="Ghai R."/>
            <person name="Kavagutti S V."/>
        </authorList>
    </citation>
    <scope>NUCLEOTIDE SEQUENCE</scope>
</reference>
<organism evidence="1">
    <name type="scientific">uncultured Caudovirales phage</name>
    <dbReference type="NCBI Taxonomy" id="2100421"/>
    <lineage>
        <taxon>Viruses</taxon>
        <taxon>Duplodnaviria</taxon>
        <taxon>Heunggongvirae</taxon>
        <taxon>Uroviricota</taxon>
        <taxon>Caudoviricetes</taxon>
        <taxon>Peduoviridae</taxon>
        <taxon>Maltschvirus</taxon>
        <taxon>Maltschvirus maltsch</taxon>
    </lineage>
</organism>
<protein>
    <recommendedName>
        <fullName evidence="2">Large polyvalent protein associated domain-containing protein</fullName>
    </recommendedName>
</protein>
<evidence type="ECO:0000313" key="1">
    <source>
        <dbReference type="EMBL" id="CAB4124847.1"/>
    </source>
</evidence>
<gene>
    <name evidence="1" type="ORF">UFOVP61_41</name>
</gene>
<name>A0A6J5KV55_9CAUD</name>